<sequence>MGTVSAGRMIWEKKMRGGDLEDQEGEDGELGGLVVRSVEKNRNGKDGGWTKDSDLGEDRGEEQERRKMEEGQKASDLGEDRREPPGLAEGSGGGDLDDQEKKLWNRKKSSGMVPMAMEDRILQAGRRSLRTVAPKPEEVKLPPWTPMKEAPNNATFDLGNSEQTTTMTEKKG</sequence>
<name>A0A1B8G9R8_9PEZI</name>
<dbReference type="EMBL" id="KV460265">
    <property type="protein sequence ID" value="OBT92561.1"/>
    <property type="molecule type" value="Genomic_DNA"/>
</dbReference>
<dbReference type="AlphaFoldDB" id="A0A1B8G9R8"/>
<dbReference type="GeneID" id="28843047"/>
<dbReference type="Proteomes" id="UP000091956">
    <property type="component" value="Unassembled WGS sequence"/>
</dbReference>
<dbReference type="RefSeq" id="XP_018126294.1">
    <property type="nucleotide sequence ID" value="XM_018279073.2"/>
</dbReference>
<evidence type="ECO:0000256" key="1">
    <source>
        <dbReference type="SAM" id="MobiDB-lite"/>
    </source>
</evidence>
<protein>
    <submittedName>
        <fullName evidence="2">Uncharacterized protein</fullName>
    </submittedName>
</protein>
<reference evidence="3" key="2">
    <citation type="journal article" date="2018" name="Nat. Commun.">
        <title>Extreme sensitivity to ultraviolet light in the fungal pathogen causing white-nose syndrome of bats.</title>
        <authorList>
            <person name="Palmer J.M."/>
            <person name="Drees K.P."/>
            <person name="Foster J.T."/>
            <person name="Lindner D.L."/>
        </authorList>
    </citation>
    <scope>NUCLEOTIDE SEQUENCE [LARGE SCALE GENOMIC DNA]</scope>
    <source>
        <strain evidence="3">UAMH 10579</strain>
    </source>
</reference>
<keyword evidence="3" id="KW-1185">Reference proteome</keyword>
<accession>A0A1B8G9R8</accession>
<gene>
    <name evidence="2" type="ORF">VE01_09661</name>
</gene>
<feature type="compositionally biased region" description="Basic and acidic residues" evidence="1">
    <location>
        <begin position="37"/>
        <end position="84"/>
    </location>
</feature>
<feature type="region of interest" description="Disordered" evidence="1">
    <location>
        <begin position="1"/>
        <end position="172"/>
    </location>
</feature>
<feature type="compositionally biased region" description="Polar residues" evidence="1">
    <location>
        <begin position="152"/>
        <end position="172"/>
    </location>
</feature>
<evidence type="ECO:0000313" key="3">
    <source>
        <dbReference type="Proteomes" id="UP000091956"/>
    </source>
</evidence>
<feature type="compositionally biased region" description="Basic and acidic residues" evidence="1">
    <location>
        <begin position="10"/>
        <end position="19"/>
    </location>
</feature>
<feature type="compositionally biased region" description="Acidic residues" evidence="1">
    <location>
        <begin position="20"/>
        <end position="29"/>
    </location>
</feature>
<organism evidence="2 3">
    <name type="scientific">Pseudogymnoascus verrucosus</name>
    <dbReference type="NCBI Taxonomy" id="342668"/>
    <lineage>
        <taxon>Eukaryota</taxon>
        <taxon>Fungi</taxon>
        <taxon>Dikarya</taxon>
        <taxon>Ascomycota</taxon>
        <taxon>Pezizomycotina</taxon>
        <taxon>Leotiomycetes</taxon>
        <taxon>Thelebolales</taxon>
        <taxon>Thelebolaceae</taxon>
        <taxon>Pseudogymnoascus</taxon>
    </lineage>
</organism>
<reference evidence="2 3" key="1">
    <citation type="submission" date="2016-03" db="EMBL/GenBank/DDBJ databases">
        <title>Comparative genomics of Pseudogymnoascus destructans, the fungus causing white-nose syndrome of bats.</title>
        <authorList>
            <person name="Palmer J.M."/>
            <person name="Drees K.P."/>
            <person name="Foster J.T."/>
            <person name="Lindner D.L."/>
        </authorList>
    </citation>
    <scope>NUCLEOTIDE SEQUENCE [LARGE SCALE GENOMIC DNA]</scope>
    <source>
        <strain evidence="2 3">UAMH 10579</strain>
    </source>
</reference>
<evidence type="ECO:0000313" key="2">
    <source>
        <dbReference type="EMBL" id="OBT92561.1"/>
    </source>
</evidence>
<proteinExistence type="predicted"/>